<comment type="subcellular location">
    <subcellularLocation>
        <location evidence="1">Cell membrane</location>
        <topology evidence="1">Multi-pass membrane protein</topology>
    </subcellularLocation>
</comment>
<evidence type="ECO:0000313" key="8">
    <source>
        <dbReference type="Proteomes" id="UP000060602"/>
    </source>
</evidence>
<dbReference type="InterPro" id="IPR001851">
    <property type="entry name" value="ABC_transp_permease"/>
</dbReference>
<feature type="transmembrane region" description="Helical" evidence="6">
    <location>
        <begin position="214"/>
        <end position="236"/>
    </location>
</feature>
<reference evidence="8" key="1">
    <citation type="submission" date="2015-12" db="EMBL/GenBank/DDBJ databases">
        <title>FDA dAtabase for Regulatory Grade micrObial Sequences (FDA-ARGOS): Supporting development and validation of Infectious Disease Dx tests.</title>
        <authorList>
            <person name="Case J."/>
            <person name="Tallon L."/>
            <person name="Sadzewicz L."/>
            <person name="Sengamalay N."/>
            <person name="Ott S."/>
            <person name="Godinez A."/>
            <person name="Nagaraj S."/>
            <person name="Nadendla S."/>
            <person name="Sichtig H."/>
        </authorList>
    </citation>
    <scope>NUCLEOTIDE SEQUENCE [LARGE SCALE GENOMIC DNA]</scope>
    <source>
        <strain evidence="8">FDAARGOS_147</strain>
    </source>
</reference>
<evidence type="ECO:0000256" key="2">
    <source>
        <dbReference type="ARBA" id="ARBA00022475"/>
    </source>
</evidence>
<evidence type="ECO:0000313" key="7">
    <source>
        <dbReference type="EMBL" id="AMG38419.1"/>
    </source>
</evidence>
<keyword evidence="4 6" id="KW-1133">Transmembrane helix</keyword>
<dbReference type="GO" id="GO:0015658">
    <property type="term" value="F:branched-chain amino acid transmembrane transporter activity"/>
    <property type="evidence" value="ECO:0007669"/>
    <property type="project" value="InterPro"/>
</dbReference>
<sequence>MSPAPVSSRRAPAALLLLACVAALCALPWLLPPGQLVAAVQMLIAALFACAFNLLAGQGGMLSFGHAAYFGVGTFATIHAMNALGGAGLLPTPLMPLAGGVAGLLFGLVAGWFATMRAGVYFSMITLALAELLHALAPHLKGVFGGEAGLSAMRMPAWGFTFGSDIEVYFLVLAWVLVSLAALYGLTRTPLGRLTLGLRENASRLRYLGYRPHTLKTMVFALSAMFAGIAGGLQALNIEAGNYVLFEVKLSTDAVLFAYIGGVNAFLGPVLGASILTFLSQTLADITRSWLLYQGILFVLVMLFVPDGLVGLVQRAAKSLRQRGLADWLPRAAVSVIGGLLLTAATVFTVELLQRMFARDYRSLLAMNPDAGWPAISLFGHDWAPLALPTWLLPLALFAGGLLACRWALALWRSEAEAAPVLETAK</sequence>
<feature type="transmembrane region" description="Helical" evidence="6">
    <location>
        <begin position="94"/>
        <end position="113"/>
    </location>
</feature>
<keyword evidence="3 6" id="KW-0812">Transmembrane</keyword>
<feature type="transmembrane region" description="Helical" evidence="6">
    <location>
        <begin position="168"/>
        <end position="186"/>
    </location>
</feature>
<evidence type="ECO:0000256" key="4">
    <source>
        <dbReference type="ARBA" id="ARBA00022989"/>
    </source>
</evidence>
<feature type="transmembrane region" description="Helical" evidence="6">
    <location>
        <begin position="256"/>
        <end position="279"/>
    </location>
</feature>
<keyword evidence="5 6" id="KW-0472">Membrane</keyword>
<dbReference type="RefSeq" id="WP_061073135.1">
    <property type="nucleotide sequence ID" value="NZ_CP014060.2"/>
</dbReference>
<keyword evidence="2" id="KW-1003">Cell membrane</keyword>
<evidence type="ECO:0000256" key="5">
    <source>
        <dbReference type="ARBA" id="ARBA00023136"/>
    </source>
</evidence>
<feature type="transmembrane region" description="Helical" evidence="6">
    <location>
        <begin position="67"/>
        <end position="88"/>
    </location>
</feature>
<dbReference type="PANTHER" id="PTHR30482">
    <property type="entry name" value="HIGH-AFFINITY BRANCHED-CHAIN AMINO ACID TRANSPORT SYSTEM PERMEASE"/>
    <property type="match status" value="1"/>
</dbReference>
<feature type="transmembrane region" description="Helical" evidence="6">
    <location>
        <begin position="391"/>
        <end position="412"/>
    </location>
</feature>
<evidence type="ECO:0000256" key="6">
    <source>
        <dbReference type="SAM" id="Phobius"/>
    </source>
</evidence>
<feature type="transmembrane region" description="Helical" evidence="6">
    <location>
        <begin position="332"/>
        <end position="353"/>
    </location>
</feature>
<evidence type="ECO:0000256" key="1">
    <source>
        <dbReference type="ARBA" id="ARBA00004651"/>
    </source>
</evidence>
<dbReference type="CDD" id="cd06581">
    <property type="entry name" value="TM_PBP1_LivM_like"/>
    <property type="match status" value="1"/>
</dbReference>
<dbReference type="Pfam" id="PF02653">
    <property type="entry name" value="BPD_transp_2"/>
    <property type="match status" value="1"/>
</dbReference>
<feature type="transmembrane region" description="Helical" evidence="6">
    <location>
        <begin position="36"/>
        <end position="55"/>
    </location>
</feature>
<dbReference type="GO" id="GO:0005886">
    <property type="term" value="C:plasma membrane"/>
    <property type="evidence" value="ECO:0007669"/>
    <property type="project" value="UniProtKB-SubCell"/>
</dbReference>
<dbReference type="Proteomes" id="UP000060602">
    <property type="component" value="Chromosome"/>
</dbReference>
<accession>A0A0X8P262</accession>
<gene>
    <name evidence="7" type="ORF">AL504_21740</name>
</gene>
<dbReference type="PANTHER" id="PTHR30482:SF17">
    <property type="entry name" value="ABC TRANSPORTER ATP-BINDING PROTEIN"/>
    <property type="match status" value="1"/>
</dbReference>
<organism evidence="7 8">
    <name type="scientific">Alcaligenes xylosoxydans xylosoxydans</name>
    <name type="common">Achromobacter xylosoxidans</name>
    <dbReference type="NCBI Taxonomy" id="85698"/>
    <lineage>
        <taxon>Bacteria</taxon>
        <taxon>Pseudomonadati</taxon>
        <taxon>Pseudomonadota</taxon>
        <taxon>Betaproteobacteria</taxon>
        <taxon>Burkholderiales</taxon>
        <taxon>Alcaligenaceae</taxon>
        <taxon>Achromobacter</taxon>
    </lineage>
</organism>
<feature type="transmembrane region" description="Helical" evidence="6">
    <location>
        <begin position="291"/>
        <end position="312"/>
    </location>
</feature>
<protein>
    <submittedName>
        <fullName evidence="7">Branched-chain amino acid ABC transporter permease</fullName>
    </submittedName>
</protein>
<evidence type="ECO:0000256" key="3">
    <source>
        <dbReference type="ARBA" id="ARBA00022692"/>
    </source>
</evidence>
<name>A0A0X8P262_ALCXX</name>
<dbReference type="InterPro" id="IPR043428">
    <property type="entry name" value="LivM-like"/>
</dbReference>
<dbReference type="AlphaFoldDB" id="A0A0X8P262"/>
<proteinExistence type="predicted"/>
<dbReference type="EMBL" id="CP014060">
    <property type="protein sequence ID" value="AMG38419.1"/>
    <property type="molecule type" value="Genomic_DNA"/>
</dbReference>